<comment type="similarity">
    <text evidence="10 11">Belongs to the TonB-dependent receptor family.</text>
</comment>
<dbReference type="CDD" id="cd01347">
    <property type="entry name" value="ligand_gated_channel"/>
    <property type="match status" value="1"/>
</dbReference>
<dbReference type="InterPro" id="IPR012910">
    <property type="entry name" value="Plug_dom"/>
</dbReference>
<accession>A0A0S7YAA2</accession>
<dbReference type="Proteomes" id="UP000051012">
    <property type="component" value="Unassembled WGS sequence"/>
</dbReference>
<dbReference type="EMBL" id="LJNI01000119">
    <property type="protein sequence ID" value="KPJ71733.1"/>
    <property type="molecule type" value="Genomic_DNA"/>
</dbReference>
<evidence type="ECO:0000256" key="8">
    <source>
        <dbReference type="ARBA" id="ARBA00023170"/>
    </source>
</evidence>
<gene>
    <name evidence="14" type="ORF">AMJ52_08340</name>
</gene>
<evidence type="ECO:0000256" key="5">
    <source>
        <dbReference type="ARBA" id="ARBA00022729"/>
    </source>
</evidence>
<evidence type="ECO:0000256" key="10">
    <source>
        <dbReference type="PROSITE-ProRule" id="PRU01360"/>
    </source>
</evidence>
<dbReference type="Gene3D" id="2.170.130.10">
    <property type="entry name" value="TonB-dependent receptor, plug domain"/>
    <property type="match status" value="1"/>
</dbReference>
<evidence type="ECO:0000259" key="13">
    <source>
        <dbReference type="Pfam" id="PF07715"/>
    </source>
</evidence>
<dbReference type="AlphaFoldDB" id="A0A0S7YAA2"/>
<dbReference type="InterPro" id="IPR039426">
    <property type="entry name" value="TonB-dep_rcpt-like"/>
</dbReference>
<keyword evidence="2 10" id="KW-0813">Transport</keyword>
<keyword evidence="9 10" id="KW-0998">Cell outer membrane</keyword>
<dbReference type="InterPro" id="IPR037066">
    <property type="entry name" value="Plug_dom_sf"/>
</dbReference>
<evidence type="ECO:0000259" key="12">
    <source>
        <dbReference type="Pfam" id="PF00593"/>
    </source>
</evidence>
<dbReference type="PANTHER" id="PTHR30069:SF29">
    <property type="entry name" value="HEMOGLOBIN AND HEMOGLOBIN-HAPTOGLOBIN-BINDING PROTEIN 1-RELATED"/>
    <property type="match status" value="1"/>
</dbReference>
<reference evidence="14 15" key="1">
    <citation type="journal article" date="2015" name="Microbiome">
        <title>Genomic resolution of linkages in carbon, nitrogen, and sulfur cycling among widespread estuary sediment bacteria.</title>
        <authorList>
            <person name="Baker B.J."/>
            <person name="Lazar C.S."/>
            <person name="Teske A.P."/>
            <person name="Dick G.J."/>
        </authorList>
    </citation>
    <scope>NUCLEOTIDE SEQUENCE [LARGE SCALE GENOMIC DNA]</scope>
    <source>
        <strain evidence="14">DG_78</strain>
    </source>
</reference>
<evidence type="ECO:0000256" key="11">
    <source>
        <dbReference type="RuleBase" id="RU003357"/>
    </source>
</evidence>
<sequence>MSLVFVILFSVTQIYEMEEIVVTATRYPEVLNDVALATVVIGKDELEELRPLSFTEVLRYYAGIDVKDYGTHGAVSTIMIRGIQANGVLVLINGHPLNSISLGIADLSSINSHSIERIEIIKGPVSSLYGANALGGVMNIITTKKYEKPEIHLKAIPSTTNTDELLQTIDIFVNGGAPLGQTYVGVSGGYTSSDGYRHNSDLMHYHLQGRFGYEHKKFEIISSLVYDGKEYGLPGPEPLIDSLHGVPQFGDSTVTSLFDQQDDLIILGDLAINWHITDNLDWNNTFFADRKRMDFHTMYAGWLADSIIEDFDYLTHTLGLNSIMTLDINDSKVVIGIDGHYDTLTTTKNSEQTGDTVWHASSYNIGAWFEFKKKFNTVTFIPSLRFDKNSEFGNFISPQIGFIGSFIPHLLIKISAARAFRAPTFNDLYWPIYGNPNLRPEHGWSYEARFESSPLSNLFTAVSLYLRNIKDRIFWLPAEDGMWQPQNVNYITIKGLEIELHSQINEMIGFSLEGTYIDARQKNNEIVYDYYDWMADTSLMLIEEIKRDAAFTPKFTVSSTVNFRLPYESSLSLTGTYAGERVNYYANYIDDYPNVLMDTKTLDTYFVMNAVFNKKCFKFLTLSLGVKNLLDTEYALQFGNSIEDLDYPMPGRTAFAQLTLDY</sequence>
<protein>
    <recommendedName>
        <fullName evidence="16">TonB-dependent receptor</fullName>
    </recommendedName>
</protein>
<evidence type="ECO:0000256" key="2">
    <source>
        <dbReference type="ARBA" id="ARBA00022448"/>
    </source>
</evidence>
<dbReference type="InterPro" id="IPR036942">
    <property type="entry name" value="Beta-barrel_TonB_sf"/>
</dbReference>
<dbReference type="PANTHER" id="PTHR30069">
    <property type="entry name" value="TONB-DEPENDENT OUTER MEMBRANE RECEPTOR"/>
    <property type="match status" value="1"/>
</dbReference>
<keyword evidence="3 10" id="KW-1134">Transmembrane beta strand</keyword>
<dbReference type="Pfam" id="PF00593">
    <property type="entry name" value="TonB_dep_Rec_b-barrel"/>
    <property type="match status" value="1"/>
</dbReference>
<dbReference type="GO" id="GO:0015344">
    <property type="term" value="F:siderophore uptake transmembrane transporter activity"/>
    <property type="evidence" value="ECO:0007669"/>
    <property type="project" value="TreeGrafter"/>
</dbReference>
<keyword evidence="7 10" id="KW-0472">Membrane</keyword>
<dbReference type="SUPFAM" id="SSF56935">
    <property type="entry name" value="Porins"/>
    <property type="match status" value="1"/>
</dbReference>
<evidence type="ECO:0000256" key="6">
    <source>
        <dbReference type="ARBA" id="ARBA00023077"/>
    </source>
</evidence>
<keyword evidence="4 10" id="KW-0812">Transmembrane</keyword>
<name>A0A0S7YAA2_UNCT6</name>
<proteinExistence type="inferred from homology"/>
<dbReference type="PATRIC" id="fig|1703772.3.peg.578"/>
<dbReference type="Gene3D" id="2.40.170.20">
    <property type="entry name" value="TonB-dependent receptor, beta-barrel domain"/>
    <property type="match status" value="1"/>
</dbReference>
<evidence type="ECO:0000256" key="1">
    <source>
        <dbReference type="ARBA" id="ARBA00004571"/>
    </source>
</evidence>
<organism evidence="14 15">
    <name type="scientific">candidate division TA06 bacterium DG_78</name>
    <dbReference type="NCBI Taxonomy" id="1703772"/>
    <lineage>
        <taxon>Bacteria</taxon>
        <taxon>Bacteria division TA06</taxon>
    </lineage>
</organism>
<evidence type="ECO:0000256" key="4">
    <source>
        <dbReference type="ARBA" id="ARBA00022692"/>
    </source>
</evidence>
<dbReference type="GO" id="GO:0009279">
    <property type="term" value="C:cell outer membrane"/>
    <property type="evidence" value="ECO:0007669"/>
    <property type="project" value="UniProtKB-SubCell"/>
</dbReference>
<dbReference type="PROSITE" id="PS52016">
    <property type="entry name" value="TONB_DEPENDENT_REC_3"/>
    <property type="match status" value="1"/>
</dbReference>
<comment type="subcellular location">
    <subcellularLocation>
        <location evidence="1 10">Cell outer membrane</location>
        <topology evidence="1 10">Multi-pass membrane protein</topology>
    </subcellularLocation>
</comment>
<keyword evidence="6 11" id="KW-0798">TonB box</keyword>
<evidence type="ECO:0008006" key="16">
    <source>
        <dbReference type="Google" id="ProtNLM"/>
    </source>
</evidence>
<comment type="caution">
    <text evidence="14">The sequence shown here is derived from an EMBL/GenBank/DDBJ whole genome shotgun (WGS) entry which is preliminary data.</text>
</comment>
<evidence type="ECO:0000313" key="15">
    <source>
        <dbReference type="Proteomes" id="UP000051012"/>
    </source>
</evidence>
<feature type="domain" description="TonB-dependent receptor plug" evidence="13">
    <location>
        <begin position="32"/>
        <end position="137"/>
    </location>
</feature>
<dbReference type="InterPro" id="IPR000531">
    <property type="entry name" value="Beta-barrel_TonB"/>
</dbReference>
<feature type="domain" description="TonB-dependent receptor-like beta-barrel" evidence="12">
    <location>
        <begin position="232"/>
        <end position="629"/>
    </location>
</feature>
<dbReference type="GO" id="GO:0044718">
    <property type="term" value="P:siderophore transmembrane transport"/>
    <property type="evidence" value="ECO:0007669"/>
    <property type="project" value="TreeGrafter"/>
</dbReference>
<dbReference type="Pfam" id="PF07715">
    <property type="entry name" value="Plug"/>
    <property type="match status" value="1"/>
</dbReference>
<evidence type="ECO:0000313" key="14">
    <source>
        <dbReference type="EMBL" id="KPJ71733.1"/>
    </source>
</evidence>
<keyword evidence="5" id="KW-0732">Signal</keyword>
<evidence type="ECO:0000256" key="9">
    <source>
        <dbReference type="ARBA" id="ARBA00023237"/>
    </source>
</evidence>
<keyword evidence="8" id="KW-0675">Receptor</keyword>
<evidence type="ECO:0000256" key="3">
    <source>
        <dbReference type="ARBA" id="ARBA00022452"/>
    </source>
</evidence>
<evidence type="ECO:0000256" key="7">
    <source>
        <dbReference type="ARBA" id="ARBA00023136"/>
    </source>
</evidence>